<dbReference type="GO" id="GO:0005524">
    <property type="term" value="F:ATP binding"/>
    <property type="evidence" value="ECO:0007669"/>
    <property type="project" value="UniProtKB-KW"/>
</dbReference>
<dbReference type="InterPro" id="IPR004358">
    <property type="entry name" value="Sig_transdc_His_kin-like_C"/>
</dbReference>
<keyword evidence="10" id="KW-0812">Transmembrane</keyword>
<dbReference type="EC" id="2.7.13.3" evidence="2"/>
<keyword evidence="8" id="KW-0902">Two-component regulatory system</keyword>
<evidence type="ECO:0000259" key="12">
    <source>
        <dbReference type="PROSITE" id="PS50110"/>
    </source>
</evidence>
<feature type="modified residue" description="4-aspartylphosphate" evidence="9">
    <location>
        <position position="649"/>
    </location>
</feature>
<dbReference type="SMART" id="SM00388">
    <property type="entry name" value="HisKA"/>
    <property type="match status" value="1"/>
</dbReference>
<sequence length="722" mass="78491">MRLRQSGGARYALVPMPFSSSSVRLYRLLLAASVLVPTVVFVAAGAWNRADVLRENREITVRTAAIMHEHARKVFDTVELTLALIDDRVRGMSWDEIARPETSAFLRDLKAPLEQAVSVWLTDADGFVRAGSQTWDPKVSIADREWFQVQKARNAGSHVSPAFLGKATGIASFAVSRRRITPDGRFDGIIHVALSPEYFARFMAEAAPTTATAGALLREDGEILARLPYRWPNPRVPATTDIMRAIAANPLGGAFQGYSTVDKRDRFYAYRKVAPYPVYVVFGVDAAQVNAQWLHNLAAYGAVALASALVLTLVSWLALQRAQAEQQALVRLRAESEQRLLAEQRLLQAQKMESLGQLTGGVAHDFNNLLAVVIGNIDLVRRRLKDDDRAKRLLDTAMQGAQRGASLTQRLLAFARRQDLSPQSVDVGGLVEGMTDLLTRSLGADIRIETVFPAELPPVRVDPGQLEMALLNLVLNARDAMPAGGAITISAEARDMAGADRPMLRPGSYVCIRVADTGMGMEAETLARAVEPFFTTKGVGKGTGLGLSMIHGFAVQSGGMLRLDSERGRGTTAELWLPRGEVEIRIPEAEPSNPEYRACLVLLVEDDPLVMAGTAAMLEDLGHTVLQASSGDAALTILEQREPEIVITDQSMPGMTGVELAERIRAKRPHMPILLASGHAEIATRSSLDLPRLAKPFLRQDLAHAIASVVTPSCEPVAAKSY</sequence>
<dbReference type="CDD" id="cd12914">
    <property type="entry name" value="PDC1_DGC_like"/>
    <property type="match status" value="1"/>
</dbReference>
<evidence type="ECO:0000256" key="10">
    <source>
        <dbReference type="SAM" id="Phobius"/>
    </source>
</evidence>
<proteinExistence type="predicted"/>
<reference evidence="13" key="2">
    <citation type="submission" date="2020-09" db="EMBL/GenBank/DDBJ databases">
        <authorList>
            <person name="Sun Q."/>
            <person name="Zhou Y."/>
        </authorList>
    </citation>
    <scope>NUCLEOTIDE SEQUENCE</scope>
    <source>
        <strain evidence="13">CGMCC 1.12214</strain>
    </source>
</reference>
<dbReference type="Gene3D" id="1.10.287.130">
    <property type="match status" value="1"/>
</dbReference>
<gene>
    <name evidence="13" type="ORF">GCM10007036_39140</name>
</gene>
<evidence type="ECO:0000256" key="9">
    <source>
        <dbReference type="PROSITE-ProRule" id="PRU00169"/>
    </source>
</evidence>
<comment type="caution">
    <text evidence="13">The sequence shown here is derived from an EMBL/GenBank/DDBJ whole genome shotgun (WGS) entry which is preliminary data.</text>
</comment>
<feature type="transmembrane region" description="Helical" evidence="10">
    <location>
        <begin position="25"/>
        <end position="47"/>
    </location>
</feature>
<feature type="domain" description="Response regulatory" evidence="12">
    <location>
        <begin position="600"/>
        <end position="710"/>
    </location>
</feature>
<evidence type="ECO:0000256" key="6">
    <source>
        <dbReference type="ARBA" id="ARBA00022777"/>
    </source>
</evidence>
<evidence type="ECO:0000313" key="13">
    <source>
        <dbReference type="EMBL" id="GGH29313.1"/>
    </source>
</evidence>
<name>A0A917IC29_9HYPH</name>
<dbReference type="PROSITE" id="PS50109">
    <property type="entry name" value="HIS_KIN"/>
    <property type="match status" value="1"/>
</dbReference>
<dbReference type="PANTHER" id="PTHR43065">
    <property type="entry name" value="SENSOR HISTIDINE KINASE"/>
    <property type="match status" value="1"/>
</dbReference>
<dbReference type="SUPFAM" id="SSF55874">
    <property type="entry name" value="ATPase domain of HSP90 chaperone/DNA topoisomerase II/histidine kinase"/>
    <property type="match status" value="1"/>
</dbReference>
<dbReference type="Gene3D" id="3.40.50.2300">
    <property type="match status" value="1"/>
</dbReference>
<feature type="transmembrane region" description="Helical" evidence="10">
    <location>
        <begin position="297"/>
        <end position="319"/>
    </location>
</feature>
<dbReference type="PROSITE" id="PS50110">
    <property type="entry name" value="RESPONSE_REGULATORY"/>
    <property type="match status" value="1"/>
</dbReference>
<dbReference type="SUPFAM" id="SSF47384">
    <property type="entry name" value="Homodimeric domain of signal transducing histidine kinase"/>
    <property type="match status" value="1"/>
</dbReference>
<keyword evidence="14" id="KW-1185">Reference proteome</keyword>
<dbReference type="InterPro" id="IPR001789">
    <property type="entry name" value="Sig_transdc_resp-reg_receiver"/>
</dbReference>
<dbReference type="InterPro" id="IPR005467">
    <property type="entry name" value="His_kinase_dom"/>
</dbReference>
<evidence type="ECO:0000256" key="3">
    <source>
        <dbReference type="ARBA" id="ARBA00022553"/>
    </source>
</evidence>
<dbReference type="InterPro" id="IPR036890">
    <property type="entry name" value="HATPase_C_sf"/>
</dbReference>
<dbReference type="Pfam" id="PF00072">
    <property type="entry name" value="Response_reg"/>
    <property type="match status" value="1"/>
</dbReference>
<dbReference type="InterPro" id="IPR036097">
    <property type="entry name" value="HisK_dim/P_sf"/>
</dbReference>
<dbReference type="InterPro" id="IPR011006">
    <property type="entry name" value="CheY-like_superfamily"/>
</dbReference>
<keyword evidence="10" id="KW-1133">Transmembrane helix</keyword>
<dbReference type="AlphaFoldDB" id="A0A917IC29"/>
<evidence type="ECO:0000256" key="4">
    <source>
        <dbReference type="ARBA" id="ARBA00022679"/>
    </source>
</evidence>
<dbReference type="RefSeq" id="WP_244643988.1">
    <property type="nucleotide sequence ID" value="NZ_BMES01000002.1"/>
</dbReference>
<evidence type="ECO:0000256" key="7">
    <source>
        <dbReference type="ARBA" id="ARBA00022840"/>
    </source>
</evidence>
<organism evidence="13 14">
    <name type="scientific">Alsobacter metallidurans</name>
    <dbReference type="NCBI Taxonomy" id="340221"/>
    <lineage>
        <taxon>Bacteria</taxon>
        <taxon>Pseudomonadati</taxon>
        <taxon>Pseudomonadota</taxon>
        <taxon>Alphaproteobacteria</taxon>
        <taxon>Hyphomicrobiales</taxon>
        <taxon>Alsobacteraceae</taxon>
        <taxon>Alsobacter</taxon>
    </lineage>
</organism>
<evidence type="ECO:0000256" key="5">
    <source>
        <dbReference type="ARBA" id="ARBA00022741"/>
    </source>
</evidence>
<dbReference type="Proteomes" id="UP000603912">
    <property type="component" value="Unassembled WGS sequence"/>
</dbReference>
<dbReference type="InterPro" id="IPR003661">
    <property type="entry name" value="HisK_dim/P_dom"/>
</dbReference>
<dbReference type="PANTHER" id="PTHR43065:SF46">
    <property type="entry name" value="C4-DICARBOXYLATE TRANSPORT SENSOR PROTEIN DCTB"/>
    <property type="match status" value="1"/>
</dbReference>
<keyword evidence="10" id="KW-0472">Membrane</keyword>
<dbReference type="GO" id="GO:0000155">
    <property type="term" value="F:phosphorelay sensor kinase activity"/>
    <property type="evidence" value="ECO:0007669"/>
    <property type="project" value="InterPro"/>
</dbReference>
<protein>
    <recommendedName>
        <fullName evidence="2">histidine kinase</fullName>
        <ecNumber evidence="2">2.7.13.3</ecNumber>
    </recommendedName>
</protein>
<dbReference type="EMBL" id="BMES01000002">
    <property type="protein sequence ID" value="GGH29313.1"/>
    <property type="molecule type" value="Genomic_DNA"/>
</dbReference>
<keyword evidence="6" id="KW-0418">Kinase</keyword>
<evidence type="ECO:0000256" key="1">
    <source>
        <dbReference type="ARBA" id="ARBA00000085"/>
    </source>
</evidence>
<dbReference type="InterPro" id="IPR003594">
    <property type="entry name" value="HATPase_dom"/>
</dbReference>
<keyword evidence="4" id="KW-0808">Transferase</keyword>
<dbReference type="Gene3D" id="3.30.565.10">
    <property type="entry name" value="Histidine kinase-like ATPase, C-terminal domain"/>
    <property type="match status" value="1"/>
</dbReference>
<dbReference type="PRINTS" id="PR00344">
    <property type="entry name" value="BCTRLSENSOR"/>
</dbReference>
<dbReference type="Gene3D" id="3.30.450.20">
    <property type="entry name" value="PAS domain"/>
    <property type="match status" value="2"/>
</dbReference>
<accession>A0A917IC29</accession>
<keyword evidence="7" id="KW-0067">ATP-binding</keyword>
<dbReference type="Pfam" id="PF02518">
    <property type="entry name" value="HATPase_c"/>
    <property type="match status" value="1"/>
</dbReference>
<comment type="catalytic activity">
    <reaction evidence="1">
        <text>ATP + protein L-histidine = ADP + protein N-phospho-L-histidine.</text>
        <dbReference type="EC" id="2.7.13.3"/>
    </reaction>
</comment>
<evidence type="ECO:0000256" key="8">
    <source>
        <dbReference type="ARBA" id="ARBA00023012"/>
    </source>
</evidence>
<dbReference type="CDD" id="cd12915">
    <property type="entry name" value="PDC2_DGC_like"/>
    <property type="match status" value="1"/>
</dbReference>
<dbReference type="SUPFAM" id="SSF52172">
    <property type="entry name" value="CheY-like"/>
    <property type="match status" value="1"/>
</dbReference>
<evidence type="ECO:0000256" key="2">
    <source>
        <dbReference type="ARBA" id="ARBA00012438"/>
    </source>
</evidence>
<keyword evidence="3 9" id="KW-0597">Phosphoprotein</keyword>
<dbReference type="Pfam" id="PF00512">
    <property type="entry name" value="HisKA"/>
    <property type="match status" value="1"/>
</dbReference>
<reference evidence="13" key="1">
    <citation type="journal article" date="2014" name="Int. J. Syst. Evol. Microbiol.">
        <title>Complete genome sequence of Corynebacterium casei LMG S-19264T (=DSM 44701T), isolated from a smear-ripened cheese.</title>
        <authorList>
            <consortium name="US DOE Joint Genome Institute (JGI-PGF)"/>
            <person name="Walter F."/>
            <person name="Albersmeier A."/>
            <person name="Kalinowski J."/>
            <person name="Ruckert C."/>
        </authorList>
    </citation>
    <scope>NUCLEOTIDE SEQUENCE</scope>
    <source>
        <strain evidence="13">CGMCC 1.12214</strain>
    </source>
</reference>
<evidence type="ECO:0000259" key="11">
    <source>
        <dbReference type="PROSITE" id="PS50109"/>
    </source>
</evidence>
<evidence type="ECO:0000313" key="14">
    <source>
        <dbReference type="Proteomes" id="UP000603912"/>
    </source>
</evidence>
<feature type="domain" description="Histidine kinase" evidence="11">
    <location>
        <begin position="361"/>
        <end position="581"/>
    </location>
</feature>
<dbReference type="SMART" id="SM00387">
    <property type="entry name" value="HATPase_c"/>
    <property type="match status" value="1"/>
</dbReference>
<dbReference type="SMART" id="SM00448">
    <property type="entry name" value="REC"/>
    <property type="match status" value="1"/>
</dbReference>
<keyword evidence="5" id="KW-0547">Nucleotide-binding</keyword>